<dbReference type="InterPro" id="IPR000210">
    <property type="entry name" value="BTB/POZ_dom"/>
</dbReference>
<dbReference type="PANTHER" id="PTHR46231:SF1">
    <property type="entry name" value="ANKYRIN REPEAT AND BTB_POZ DOMAIN-CONTAINING PROTEIN 1"/>
    <property type="match status" value="1"/>
</dbReference>
<dbReference type="InterPro" id="IPR011333">
    <property type="entry name" value="SKP1/BTB/POZ_sf"/>
</dbReference>
<dbReference type="PANTHER" id="PTHR46231">
    <property type="entry name" value="ANKYRIN REPEAT AND BTB/POZ DOMAIN-CONTAINING PROTEIN 1"/>
    <property type="match status" value="1"/>
</dbReference>
<evidence type="ECO:0000313" key="6">
    <source>
        <dbReference type="EMBL" id="KAG2444555.1"/>
    </source>
</evidence>
<dbReference type="PROSITE" id="PS50097">
    <property type="entry name" value="BTB"/>
    <property type="match status" value="1"/>
</dbReference>
<feature type="compositionally biased region" description="Gly residues" evidence="4">
    <location>
        <begin position="162"/>
        <end position="177"/>
    </location>
</feature>
<evidence type="ECO:0000256" key="2">
    <source>
        <dbReference type="ARBA" id="ARBA00022737"/>
    </source>
</evidence>
<reference evidence="6" key="1">
    <citation type="journal article" date="2020" name="bioRxiv">
        <title>Comparative genomics of Chlamydomonas.</title>
        <authorList>
            <person name="Craig R.J."/>
            <person name="Hasan A.R."/>
            <person name="Ness R.W."/>
            <person name="Keightley P.D."/>
        </authorList>
    </citation>
    <scope>NUCLEOTIDE SEQUENCE</scope>
    <source>
        <strain evidence="6">SAG 7.73</strain>
    </source>
</reference>
<dbReference type="SMART" id="SM00225">
    <property type="entry name" value="BTB"/>
    <property type="match status" value="1"/>
</dbReference>
<feature type="compositionally biased region" description="Low complexity" evidence="4">
    <location>
        <begin position="193"/>
        <end position="228"/>
    </location>
</feature>
<dbReference type="OrthoDB" id="546239at2759"/>
<keyword evidence="7" id="KW-1185">Reference proteome</keyword>
<dbReference type="Gene3D" id="3.30.710.10">
    <property type="entry name" value="Potassium Channel Kv1.1, Chain A"/>
    <property type="match status" value="1"/>
</dbReference>
<protein>
    <recommendedName>
        <fullName evidence="5">BTB domain-containing protein</fullName>
    </recommendedName>
</protein>
<feature type="domain" description="BTB" evidence="5">
    <location>
        <begin position="240"/>
        <end position="302"/>
    </location>
</feature>
<dbReference type="SUPFAM" id="SSF54695">
    <property type="entry name" value="POZ domain"/>
    <property type="match status" value="1"/>
</dbReference>
<feature type="region of interest" description="Disordered" evidence="4">
    <location>
        <begin position="51"/>
        <end position="75"/>
    </location>
</feature>
<dbReference type="CDD" id="cd18186">
    <property type="entry name" value="BTB_POZ_ZBTB_KLHL-like"/>
    <property type="match status" value="1"/>
</dbReference>
<comment type="caution">
    <text evidence="6">The sequence shown here is derived from an EMBL/GenBank/DDBJ whole genome shotgun (WGS) entry which is preliminary data.</text>
</comment>
<name>A0A835WC49_CHLIN</name>
<evidence type="ECO:0000256" key="4">
    <source>
        <dbReference type="SAM" id="MobiDB-lite"/>
    </source>
</evidence>
<dbReference type="GO" id="GO:0000151">
    <property type="term" value="C:ubiquitin ligase complex"/>
    <property type="evidence" value="ECO:0007669"/>
    <property type="project" value="TreeGrafter"/>
</dbReference>
<organism evidence="6 7">
    <name type="scientific">Chlamydomonas incerta</name>
    <dbReference type="NCBI Taxonomy" id="51695"/>
    <lineage>
        <taxon>Eukaryota</taxon>
        <taxon>Viridiplantae</taxon>
        <taxon>Chlorophyta</taxon>
        <taxon>core chlorophytes</taxon>
        <taxon>Chlorophyceae</taxon>
        <taxon>CS clade</taxon>
        <taxon>Chlamydomonadales</taxon>
        <taxon>Chlamydomonadaceae</taxon>
        <taxon>Chlamydomonas</taxon>
    </lineage>
</organism>
<accession>A0A835WC49</accession>
<evidence type="ECO:0000313" key="7">
    <source>
        <dbReference type="Proteomes" id="UP000650467"/>
    </source>
</evidence>
<proteinExistence type="predicted"/>
<dbReference type="Proteomes" id="UP000650467">
    <property type="component" value="Unassembled WGS sequence"/>
</dbReference>
<dbReference type="GO" id="GO:0005737">
    <property type="term" value="C:cytoplasm"/>
    <property type="evidence" value="ECO:0007669"/>
    <property type="project" value="TreeGrafter"/>
</dbReference>
<sequence>MTTSYTYDEGKTAIGCTEFLPLADLSVASGFLRAADGALLLRVELEYKTPPPASGAAADGGGSSSTTSGTSGGGTYPATLRDGVVSASSSDIAADLLSLLERPGSTSDLTLIAASATGAASGGAAVGGPRSSGGRHGTPAERTGLDDTSDQDGHDGTAVTAGDGGGDAGGGTAGPGGISSSPAAKAGGGGDDGCAADQQQGKADFQGAAATAGGAAAATSDSPTAGAAHGDGGRSGANDVSSGRRFDVHRAILAARCPYFATLFESGMADSSARELPLPDTDTDALKALLQFLYCGGLTVTSREQARSCLALADRLLLPKAAALLRAHLLSTVTEAAVASDIVWAAGAGGAAGVEMLTALVDFCAEAEADVPEDGLRQLAAAHPALMAQLYTAGRRAAKRART</sequence>
<gene>
    <name evidence="6" type="ORF">HXX76_001300</name>
</gene>
<evidence type="ECO:0000259" key="5">
    <source>
        <dbReference type="PROSITE" id="PS50097"/>
    </source>
</evidence>
<dbReference type="EMBL" id="JAEHOC010000002">
    <property type="protein sequence ID" value="KAG2444555.1"/>
    <property type="molecule type" value="Genomic_DNA"/>
</dbReference>
<feature type="region of interest" description="Disordered" evidence="4">
    <location>
        <begin position="120"/>
        <end position="241"/>
    </location>
</feature>
<dbReference type="InterPro" id="IPR044515">
    <property type="entry name" value="ABTB1"/>
</dbReference>
<keyword evidence="2" id="KW-0677">Repeat</keyword>
<feature type="compositionally biased region" description="Gly residues" evidence="4">
    <location>
        <begin position="120"/>
        <end position="136"/>
    </location>
</feature>
<evidence type="ECO:0000256" key="3">
    <source>
        <dbReference type="ARBA" id="ARBA00023043"/>
    </source>
</evidence>
<keyword evidence="3" id="KW-0040">ANK repeat</keyword>
<dbReference type="AlphaFoldDB" id="A0A835WC49"/>
<dbReference type="Pfam" id="PF00651">
    <property type="entry name" value="BTB"/>
    <property type="match status" value="1"/>
</dbReference>
<comment type="pathway">
    <text evidence="1">Protein modification; protein ubiquitination.</text>
</comment>
<evidence type="ECO:0000256" key="1">
    <source>
        <dbReference type="ARBA" id="ARBA00004906"/>
    </source>
</evidence>